<feature type="transmembrane region" description="Helical" evidence="7">
    <location>
        <begin position="98"/>
        <end position="117"/>
    </location>
</feature>
<evidence type="ECO:0000256" key="5">
    <source>
        <dbReference type="ARBA" id="ARBA00022989"/>
    </source>
</evidence>
<dbReference type="Pfam" id="PF13440">
    <property type="entry name" value="Polysacc_synt_3"/>
    <property type="match status" value="1"/>
</dbReference>
<feature type="transmembrane region" description="Helical" evidence="7">
    <location>
        <begin position="378"/>
        <end position="400"/>
    </location>
</feature>
<keyword evidence="9" id="KW-1185">Reference proteome</keyword>
<organism evidence="8 9">
    <name type="scientific">Hamadaea flava</name>
    <dbReference type="NCBI Taxonomy" id="1742688"/>
    <lineage>
        <taxon>Bacteria</taxon>
        <taxon>Bacillati</taxon>
        <taxon>Actinomycetota</taxon>
        <taxon>Actinomycetes</taxon>
        <taxon>Micromonosporales</taxon>
        <taxon>Micromonosporaceae</taxon>
        <taxon>Hamadaea</taxon>
    </lineage>
</organism>
<feature type="transmembrane region" description="Helical" evidence="7">
    <location>
        <begin position="406"/>
        <end position="423"/>
    </location>
</feature>
<name>A0ABV8LKF2_9ACTN</name>
<reference evidence="9" key="1">
    <citation type="journal article" date="2019" name="Int. J. Syst. Evol. Microbiol.">
        <title>The Global Catalogue of Microorganisms (GCM) 10K type strain sequencing project: providing services to taxonomists for standard genome sequencing and annotation.</title>
        <authorList>
            <consortium name="The Broad Institute Genomics Platform"/>
            <consortium name="The Broad Institute Genome Sequencing Center for Infectious Disease"/>
            <person name="Wu L."/>
            <person name="Ma J."/>
        </authorList>
    </citation>
    <scope>NUCLEOTIDE SEQUENCE [LARGE SCALE GENOMIC DNA]</scope>
    <source>
        <strain evidence="9">CGMCC 4.7289</strain>
    </source>
</reference>
<dbReference type="PANTHER" id="PTHR30250:SF10">
    <property type="entry name" value="LIPOPOLYSACCHARIDE BIOSYNTHESIS PROTEIN WZXC"/>
    <property type="match status" value="1"/>
</dbReference>
<comment type="caution">
    <text evidence="8">The sequence shown here is derived from an EMBL/GenBank/DDBJ whole genome shotgun (WGS) entry which is preliminary data.</text>
</comment>
<feature type="transmembrane region" description="Helical" evidence="7">
    <location>
        <begin position="24"/>
        <end position="46"/>
    </location>
</feature>
<feature type="transmembrane region" description="Helical" evidence="7">
    <location>
        <begin position="267"/>
        <end position="293"/>
    </location>
</feature>
<feature type="transmembrane region" description="Helical" evidence="7">
    <location>
        <begin position="52"/>
        <end position="78"/>
    </location>
</feature>
<keyword evidence="3" id="KW-1003">Cell membrane</keyword>
<feature type="transmembrane region" description="Helical" evidence="7">
    <location>
        <begin position="137"/>
        <end position="158"/>
    </location>
</feature>
<feature type="transmembrane region" description="Helical" evidence="7">
    <location>
        <begin position="443"/>
        <end position="462"/>
    </location>
</feature>
<dbReference type="PANTHER" id="PTHR30250">
    <property type="entry name" value="PST FAMILY PREDICTED COLANIC ACID TRANSPORTER"/>
    <property type="match status" value="1"/>
</dbReference>
<gene>
    <name evidence="8" type="ORF">ACFOZ4_09045</name>
</gene>
<sequence length="505" mass="52088">MTTTVTEEEQPGGLRRLAGRGLSWSLLGTVGTKIASFGVGLILARLLTPADFGGFAVASAVAFFATHISDMGIIAGVVQWRGLKGDPTRDERSQLLQVAPTATSLALLFSVAIYGAVWIGAPALGSLAGGDVDAANLIRLLSLAVLIDGLTAVRAAALMRRFQQDKLTKANFAGFVASAVLSIALALAGAGAYAFAVGQVVGAAVTGLMVMAYAKVTYSIGFDRKIVGALMKFGLPLTASMGVEAVVTNADYIIVGRYLGGVALGYYLLAFNISGWAQGIVGSAIRYVSIAAFSRLAGRGDDSFARGVQKSLKLLILGVIPICVLMAVLAPQLVHVLYGPKWLPAVIVLQFLTVLTGVRLVTSFALDSLAGAGISRSALWVNLGWTVALVPTLIIATQIGGTRGTAIAHGVVSLLVALPLCGIALRRAGVHLWPVIRSAGRPLLAGILAGFAAHFVVTLTGLHPAFDLVAAGAAGAILYVAVAIGPSTLRRWVGRLTQKTADALT</sequence>
<evidence type="ECO:0000313" key="9">
    <source>
        <dbReference type="Proteomes" id="UP001595816"/>
    </source>
</evidence>
<keyword evidence="4 7" id="KW-0812">Transmembrane</keyword>
<evidence type="ECO:0000256" key="7">
    <source>
        <dbReference type="SAM" id="Phobius"/>
    </source>
</evidence>
<keyword evidence="5 7" id="KW-1133">Transmembrane helix</keyword>
<evidence type="ECO:0000313" key="8">
    <source>
        <dbReference type="EMBL" id="MFC4130749.1"/>
    </source>
</evidence>
<dbReference type="EMBL" id="JBHSAY010000005">
    <property type="protein sequence ID" value="MFC4130749.1"/>
    <property type="molecule type" value="Genomic_DNA"/>
</dbReference>
<protein>
    <submittedName>
        <fullName evidence="8">Oligosaccharide flippase family protein</fullName>
    </submittedName>
</protein>
<feature type="transmembrane region" description="Helical" evidence="7">
    <location>
        <begin position="170"/>
        <end position="187"/>
    </location>
</feature>
<evidence type="ECO:0000256" key="1">
    <source>
        <dbReference type="ARBA" id="ARBA00004651"/>
    </source>
</evidence>
<evidence type="ECO:0000256" key="4">
    <source>
        <dbReference type="ARBA" id="ARBA00022692"/>
    </source>
</evidence>
<feature type="transmembrane region" description="Helical" evidence="7">
    <location>
        <begin position="468"/>
        <end position="489"/>
    </location>
</feature>
<comment type="similarity">
    <text evidence="2">Belongs to the polysaccharide synthase family.</text>
</comment>
<feature type="transmembrane region" description="Helical" evidence="7">
    <location>
        <begin position="226"/>
        <end position="247"/>
    </location>
</feature>
<dbReference type="RefSeq" id="WP_253757292.1">
    <property type="nucleotide sequence ID" value="NZ_JAMZDZ010000001.1"/>
</dbReference>
<keyword evidence="6 7" id="KW-0472">Membrane</keyword>
<feature type="transmembrane region" description="Helical" evidence="7">
    <location>
        <begin position="193"/>
        <end position="214"/>
    </location>
</feature>
<accession>A0ABV8LKF2</accession>
<dbReference type="InterPro" id="IPR050833">
    <property type="entry name" value="Poly_Biosynth_Transport"/>
</dbReference>
<feature type="transmembrane region" description="Helical" evidence="7">
    <location>
        <begin position="314"/>
        <end position="336"/>
    </location>
</feature>
<feature type="transmembrane region" description="Helical" evidence="7">
    <location>
        <begin position="342"/>
        <end position="366"/>
    </location>
</feature>
<evidence type="ECO:0000256" key="6">
    <source>
        <dbReference type="ARBA" id="ARBA00023136"/>
    </source>
</evidence>
<dbReference type="Proteomes" id="UP001595816">
    <property type="component" value="Unassembled WGS sequence"/>
</dbReference>
<proteinExistence type="inferred from homology"/>
<evidence type="ECO:0000256" key="2">
    <source>
        <dbReference type="ARBA" id="ARBA00007430"/>
    </source>
</evidence>
<comment type="subcellular location">
    <subcellularLocation>
        <location evidence="1">Cell membrane</location>
        <topology evidence="1">Multi-pass membrane protein</topology>
    </subcellularLocation>
</comment>
<evidence type="ECO:0000256" key="3">
    <source>
        <dbReference type="ARBA" id="ARBA00022475"/>
    </source>
</evidence>